<keyword evidence="3" id="KW-0804">Transcription</keyword>
<dbReference type="InterPro" id="IPR018060">
    <property type="entry name" value="HTH_AraC"/>
</dbReference>
<gene>
    <name evidence="5" type="ORF">N476_03695</name>
</gene>
<organism evidence="5 6">
    <name type="scientific">Pseudoalteromonas luteoviolacea H33</name>
    <dbReference type="NCBI Taxonomy" id="1365251"/>
    <lineage>
        <taxon>Bacteria</taxon>
        <taxon>Pseudomonadati</taxon>
        <taxon>Pseudomonadota</taxon>
        <taxon>Gammaproteobacteria</taxon>
        <taxon>Alteromonadales</taxon>
        <taxon>Pseudoalteromonadaceae</taxon>
        <taxon>Pseudoalteromonas</taxon>
    </lineage>
</organism>
<dbReference type="OrthoDB" id="6592899at2"/>
<dbReference type="PROSITE" id="PS01124">
    <property type="entry name" value="HTH_ARAC_FAMILY_2"/>
    <property type="match status" value="1"/>
</dbReference>
<dbReference type="PATRIC" id="fig|1365251.3.peg.4517"/>
<feature type="domain" description="HTH araC/xylS-type" evidence="4">
    <location>
        <begin position="151"/>
        <end position="253"/>
    </location>
</feature>
<protein>
    <recommendedName>
        <fullName evidence="4">HTH araC/xylS-type domain-containing protein</fullName>
    </recommendedName>
</protein>
<sequence length="256" mass="29107">MYTILSPPPTLAPYVINYWYASSQSLLPQALHSDGCISILFVISGKSKMGTTSLNQNAYFIGPQTKTTIWHFESDVQNLIGVRLTPLGAKNFTAMPLKESKNLCIELLDAIPIDQALLNKIRQEGASISDKIEYISQWLEQQFKKLNQPLPNILETITKEIQLSPRSIKLADIYDTLHINSRRAERAFDQALGMTAKEYATLVEVSKARNLLKQKPTCSLTDIAYELEYTDQSHFTRQFKKVMSITPKQYKQRISM</sequence>
<evidence type="ECO:0000256" key="3">
    <source>
        <dbReference type="ARBA" id="ARBA00023163"/>
    </source>
</evidence>
<dbReference type="InterPro" id="IPR009057">
    <property type="entry name" value="Homeodomain-like_sf"/>
</dbReference>
<dbReference type="SUPFAM" id="SSF46689">
    <property type="entry name" value="Homeodomain-like"/>
    <property type="match status" value="1"/>
</dbReference>
<dbReference type="PANTHER" id="PTHR43280:SF28">
    <property type="entry name" value="HTH-TYPE TRANSCRIPTIONAL ACTIVATOR RHAS"/>
    <property type="match status" value="1"/>
</dbReference>
<comment type="caution">
    <text evidence="5">The sequence shown here is derived from an EMBL/GenBank/DDBJ whole genome shotgun (WGS) entry which is preliminary data.</text>
</comment>
<proteinExistence type="predicted"/>
<dbReference type="InterPro" id="IPR046532">
    <property type="entry name" value="DUF6597"/>
</dbReference>
<dbReference type="RefSeq" id="WP_063363687.1">
    <property type="nucleotide sequence ID" value="NZ_AUXZ01000119.1"/>
</dbReference>
<dbReference type="Proteomes" id="UP000076503">
    <property type="component" value="Unassembled WGS sequence"/>
</dbReference>
<evidence type="ECO:0000256" key="1">
    <source>
        <dbReference type="ARBA" id="ARBA00023015"/>
    </source>
</evidence>
<dbReference type="GO" id="GO:0043565">
    <property type="term" value="F:sequence-specific DNA binding"/>
    <property type="evidence" value="ECO:0007669"/>
    <property type="project" value="InterPro"/>
</dbReference>
<keyword evidence="1" id="KW-0805">Transcription regulation</keyword>
<dbReference type="Pfam" id="PF20240">
    <property type="entry name" value="DUF6597"/>
    <property type="match status" value="1"/>
</dbReference>
<dbReference type="InterPro" id="IPR020449">
    <property type="entry name" value="Tscrpt_reg_AraC-type_HTH"/>
</dbReference>
<evidence type="ECO:0000259" key="4">
    <source>
        <dbReference type="PROSITE" id="PS01124"/>
    </source>
</evidence>
<name>A0A167B7Z9_9GAMM</name>
<evidence type="ECO:0000256" key="2">
    <source>
        <dbReference type="ARBA" id="ARBA00023125"/>
    </source>
</evidence>
<dbReference type="Pfam" id="PF12833">
    <property type="entry name" value="HTH_18"/>
    <property type="match status" value="1"/>
</dbReference>
<dbReference type="SMART" id="SM00342">
    <property type="entry name" value="HTH_ARAC"/>
    <property type="match status" value="1"/>
</dbReference>
<dbReference type="EMBL" id="AUXZ01000119">
    <property type="protein sequence ID" value="KZN46240.1"/>
    <property type="molecule type" value="Genomic_DNA"/>
</dbReference>
<dbReference type="Gene3D" id="1.10.10.60">
    <property type="entry name" value="Homeodomain-like"/>
    <property type="match status" value="1"/>
</dbReference>
<evidence type="ECO:0000313" key="5">
    <source>
        <dbReference type="EMBL" id="KZN46240.1"/>
    </source>
</evidence>
<reference evidence="5 6" key="1">
    <citation type="submission" date="2013-07" db="EMBL/GenBank/DDBJ databases">
        <title>Comparative Genomic and Metabolomic Analysis of Twelve Strains of Pseudoalteromonas luteoviolacea.</title>
        <authorList>
            <person name="Vynne N.G."/>
            <person name="Mansson M."/>
            <person name="Gram L."/>
        </authorList>
    </citation>
    <scope>NUCLEOTIDE SEQUENCE [LARGE SCALE GENOMIC DNA]</scope>
    <source>
        <strain evidence="5 6">H33</strain>
    </source>
</reference>
<dbReference type="PANTHER" id="PTHR43280">
    <property type="entry name" value="ARAC-FAMILY TRANSCRIPTIONAL REGULATOR"/>
    <property type="match status" value="1"/>
</dbReference>
<dbReference type="PRINTS" id="PR00032">
    <property type="entry name" value="HTHARAC"/>
</dbReference>
<dbReference type="AlphaFoldDB" id="A0A167B7Z9"/>
<evidence type="ECO:0000313" key="6">
    <source>
        <dbReference type="Proteomes" id="UP000076503"/>
    </source>
</evidence>
<keyword evidence="2" id="KW-0238">DNA-binding</keyword>
<accession>A0A167B7Z9</accession>
<dbReference type="GO" id="GO:0003700">
    <property type="term" value="F:DNA-binding transcription factor activity"/>
    <property type="evidence" value="ECO:0007669"/>
    <property type="project" value="InterPro"/>
</dbReference>